<protein>
    <submittedName>
        <fullName evidence="5">Porin family protein</fullName>
    </submittedName>
</protein>
<dbReference type="EMBL" id="JAGSPN010000005">
    <property type="protein sequence ID" value="MBR7782204.1"/>
    <property type="molecule type" value="Genomic_DNA"/>
</dbReference>
<dbReference type="GO" id="GO:0009279">
    <property type="term" value="C:cell outer membrane"/>
    <property type="evidence" value="ECO:0007669"/>
    <property type="project" value="UniProtKB-SubCell"/>
</dbReference>
<sequence length="159" mass="17239">MLKQSLAVLALLTAFASAHAQTQPATPFYVGVDLGKSRIDDDHSSNKTSYGMFGGYKFNDHFAAELSLRHLAKDGDAKLTQAGLTVVATAPLTNDFSLLARLGYNRLRVSSDQGSDGESAAMFGLGTSYQINKQMSLRAEFQRYRSNITSVNAGVQYSF</sequence>
<evidence type="ECO:0000256" key="3">
    <source>
        <dbReference type="SAM" id="SignalP"/>
    </source>
</evidence>
<dbReference type="NCBIfam" id="TIGR01414">
    <property type="entry name" value="autotrans_barl"/>
    <property type="match status" value="1"/>
</dbReference>
<dbReference type="Gene3D" id="2.40.160.20">
    <property type="match status" value="1"/>
</dbReference>
<dbReference type="InterPro" id="IPR011250">
    <property type="entry name" value="OMP/PagP_B-barrel"/>
</dbReference>
<reference evidence="5" key="1">
    <citation type="submission" date="2021-04" db="EMBL/GenBank/DDBJ databases">
        <title>novel species isolated from subtropical streams in China.</title>
        <authorList>
            <person name="Lu H."/>
        </authorList>
    </citation>
    <scope>NUCLEOTIDE SEQUENCE</scope>
    <source>
        <strain evidence="5">LFS511W</strain>
    </source>
</reference>
<feature type="signal peptide" evidence="3">
    <location>
        <begin position="1"/>
        <end position="20"/>
    </location>
</feature>
<dbReference type="InterPro" id="IPR006315">
    <property type="entry name" value="OM_autotransptr_brl_dom"/>
</dbReference>
<accession>A0A941DLF5</accession>
<evidence type="ECO:0000256" key="1">
    <source>
        <dbReference type="ARBA" id="ARBA00004442"/>
    </source>
</evidence>
<organism evidence="5 6">
    <name type="scientific">Undibacterium luofuense</name>
    <dbReference type="NCBI Taxonomy" id="2828733"/>
    <lineage>
        <taxon>Bacteria</taxon>
        <taxon>Pseudomonadati</taxon>
        <taxon>Pseudomonadota</taxon>
        <taxon>Betaproteobacteria</taxon>
        <taxon>Burkholderiales</taxon>
        <taxon>Oxalobacteraceae</taxon>
        <taxon>Undibacterium</taxon>
    </lineage>
</organism>
<dbReference type="InterPro" id="IPR027385">
    <property type="entry name" value="Beta-barrel_OMP"/>
</dbReference>
<dbReference type="AlphaFoldDB" id="A0A941DLF5"/>
<evidence type="ECO:0000313" key="6">
    <source>
        <dbReference type="Proteomes" id="UP000680067"/>
    </source>
</evidence>
<evidence type="ECO:0000256" key="2">
    <source>
        <dbReference type="ARBA" id="ARBA00022729"/>
    </source>
</evidence>
<dbReference type="Proteomes" id="UP000680067">
    <property type="component" value="Unassembled WGS sequence"/>
</dbReference>
<keyword evidence="2 3" id="KW-0732">Signal</keyword>
<evidence type="ECO:0000259" key="4">
    <source>
        <dbReference type="Pfam" id="PF13505"/>
    </source>
</evidence>
<comment type="caution">
    <text evidence="5">The sequence shown here is derived from an EMBL/GenBank/DDBJ whole genome shotgun (WGS) entry which is preliminary data.</text>
</comment>
<dbReference type="SUPFAM" id="SSF56925">
    <property type="entry name" value="OMPA-like"/>
    <property type="match status" value="1"/>
</dbReference>
<keyword evidence="6" id="KW-1185">Reference proteome</keyword>
<dbReference type="RefSeq" id="WP_212687545.1">
    <property type="nucleotide sequence ID" value="NZ_JAGSPN010000005.1"/>
</dbReference>
<name>A0A941DLF5_9BURK</name>
<feature type="domain" description="Outer membrane protein beta-barrel" evidence="4">
    <location>
        <begin position="8"/>
        <end position="159"/>
    </location>
</feature>
<dbReference type="Pfam" id="PF13505">
    <property type="entry name" value="OMP_b-brl"/>
    <property type="match status" value="1"/>
</dbReference>
<proteinExistence type="predicted"/>
<feature type="chain" id="PRO_5037567009" evidence="3">
    <location>
        <begin position="21"/>
        <end position="159"/>
    </location>
</feature>
<gene>
    <name evidence="5" type="ORF">KDM89_08630</name>
</gene>
<comment type="subcellular location">
    <subcellularLocation>
        <location evidence="1">Cell outer membrane</location>
    </subcellularLocation>
</comment>
<evidence type="ECO:0000313" key="5">
    <source>
        <dbReference type="EMBL" id="MBR7782204.1"/>
    </source>
</evidence>